<reference evidence="8" key="1">
    <citation type="journal article" date="2018" name="Front. Microbiol.">
        <title>Genome-Based Analysis Reveals the Taxonomy and Diversity of the Family Idiomarinaceae.</title>
        <authorList>
            <person name="Liu Y."/>
            <person name="Lai Q."/>
            <person name="Shao Z."/>
        </authorList>
    </citation>
    <scope>NUCLEOTIDE SEQUENCE [LARGE SCALE GENOMIC DNA]</scope>
    <source>
        <strain evidence="8">BH195</strain>
    </source>
</reference>
<feature type="domain" description="RNA polymerase sigma factor 70 region 4 type 2" evidence="6">
    <location>
        <begin position="125"/>
        <end position="177"/>
    </location>
</feature>
<dbReference type="SUPFAM" id="SSF88659">
    <property type="entry name" value="Sigma3 and sigma4 domains of RNA polymerase sigma factors"/>
    <property type="match status" value="1"/>
</dbReference>
<dbReference type="CDD" id="cd06171">
    <property type="entry name" value="Sigma70_r4"/>
    <property type="match status" value="1"/>
</dbReference>
<keyword evidence="2" id="KW-0805">Transcription regulation</keyword>
<evidence type="ECO:0000313" key="7">
    <source>
        <dbReference type="EMBL" id="RUO54734.1"/>
    </source>
</evidence>
<dbReference type="AlphaFoldDB" id="A0A432Y1B4"/>
<protein>
    <submittedName>
        <fullName evidence="7">RNA polymerase subunit sigma-24</fullName>
    </submittedName>
</protein>
<dbReference type="InterPro" id="IPR007627">
    <property type="entry name" value="RNA_pol_sigma70_r2"/>
</dbReference>
<dbReference type="GO" id="GO:0003677">
    <property type="term" value="F:DNA binding"/>
    <property type="evidence" value="ECO:0007669"/>
    <property type="project" value="InterPro"/>
</dbReference>
<comment type="caution">
    <text evidence="7">The sequence shown here is derived from an EMBL/GenBank/DDBJ whole genome shotgun (WGS) entry which is preliminary data.</text>
</comment>
<feature type="domain" description="RNA polymerase sigma-70 region 2" evidence="5">
    <location>
        <begin position="31"/>
        <end position="95"/>
    </location>
</feature>
<keyword evidence="8" id="KW-1185">Reference proteome</keyword>
<evidence type="ECO:0000259" key="5">
    <source>
        <dbReference type="Pfam" id="PF04542"/>
    </source>
</evidence>
<dbReference type="NCBIfam" id="TIGR02937">
    <property type="entry name" value="sigma70-ECF"/>
    <property type="match status" value="1"/>
</dbReference>
<dbReference type="InterPro" id="IPR039425">
    <property type="entry name" value="RNA_pol_sigma-70-like"/>
</dbReference>
<name>A0A432Y1B4_9GAMM</name>
<comment type="similarity">
    <text evidence="1">Belongs to the sigma-70 factor family. ECF subfamily.</text>
</comment>
<evidence type="ECO:0000256" key="4">
    <source>
        <dbReference type="ARBA" id="ARBA00023163"/>
    </source>
</evidence>
<evidence type="ECO:0000256" key="2">
    <source>
        <dbReference type="ARBA" id="ARBA00023015"/>
    </source>
</evidence>
<gene>
    <name evidence="7" type="ORF">CWI69_04825</name>
</gene>
<evidence type="ECO:0000256" key="3">
    <source>
        <dbReference type="ARBA" id="ARBA00023082"/>
    </source>
</evidence>
<dbReference type="Gene3D" id="1.10.10.10">
    <property type="entry name" value="Winged helix-like DNA-binding domain superfamily/Winged helix DNA-binding domain"/>
    <property type="match status" value="1"/>
</dbReference>
<evidence type="ECO:0000313" key="8">
    <source>
        <dbReference type="Proteomes" id="UP000287198"/>
    </source>
</evidence>
<proteinExistence type="inferred from homology"/>
<keyword evidence="3" id="KW-0731">Sigma factor</keyword>
<organism evidence="7 8">
    <name type="scientific">Pseudidiomarina halophila</name>
    <dbReference type="NCBI Taxonomy" id="1449799"/>
    <lineage>
        <taxon>Bacteria</taxon>
        <taxon>Pseudomonadati</taxon>
        <taxon>Pseudomonadota</taxon>
        <taxon>Gammaproteobacteria</taxon>
        <taxon>Alteromonadales</taxon>
        <taxon>Idiomarinaceae</taxon>
        <taxon>Pseudidiomarina</taxon>
    </lineage>
</organism>
<dbReference type="Proteomes" id="UP000287198">
    <property type="component" value="Unassembled WGS sequence"/>
</dbReference>
<dbReference type="Pfam" id="PF04542">
    <property type="entry name" value="Sigma70_r2"/>
    <property type="match status" value="1"/>
</dbReference>
<dbReference type="PANTHER" id="PTHR43133">
    <property type="entry name" value="RNA POLYMERASE ECF-TYPE SIGMA FACTO"/>
    <property type="match status" value="1"/>
</dbReference>
<evidence type="ECO:0000259" key="6">
    <source>
        <dbReference type="Pfam" id="PF08281"/>
    </source>
</evidence>
<dbReference type="Gene3D" id="1.10.1740.10">
    <property type="match status" value="1"/>
</dbReference>
<dbReference type="EMBL" id="PIPW01000001">
    <property type="protein sequence ID" value="RUO54734.1"/>
    <property type="molecule type" value="Genomic_DNA"/>
</dbReference>
<dbReference type="InterPro" id="IPR013324">
    <property type="entry name" value="RNA_pol_sigma_r3/r4-like"/>
</dbReference>
<evidence type="ECO:0000256" key="1">
    <source>
        <dbReference type="ARBA" id="ARBA00010641"/>
    </source>
</evidence>
<dbReference type="Pfam" id="PF08281">
    <property type="entry name" value="Sigma70_r4_2"/>
    <property type="match status" value="1"/>
</dbReference>
<dbReference type="GO" id="GO:0006352">
    <property type="term" value="P:DNA-templated transcription initiation"/>
    <property type="evidence" value="ECO:0007669"/>
    <property type="project" value="InterPro"/>
</dbReference>
<dbReference type="InterPro" id="IPR013325">
    <property type="entry name" value="RNA_pol_sigma_r2"/>
</dbReference>
<dbReference type="PANTHER" id="PTHR43133:SF51">
    <property type="entry name" value="RNA POLYMERASE SIGMA FACTOR"/>
    <property type="match status" value="1"/>
</dbReference>
<keyword evidence="4" id="KW-0804">Transcription</keyword>
<accession>A0A432Y1B4</accession>
<dbReference type="InterPro" id="IPR036388">
    <property type="entry name" value="WH-like_DNA-bd_sf"/>
</dbReference>
<sequence>MRMAKIGFAQSVPAGTVKGAQRGRRDCQRVIFETYQPAVQRLLHGMSRDAELARDLTQDVFIQAFDKLMQLRDASALGGWLKQLTVNTALSHFRKPHHLAVAEHEELNLDAQDWLSQSDWLQQLNNIEQLLAVLDDHEHQLVWLYLIEGYSHDELAEKFAINAATVRQRYHRALKKLRERSQS</sequence>
<dbReference type="GO" id="GO:0016987">
    <property type="term" value="F:sigma factor activity"/>
    <property type="evidence" value="ECO:0007669"/>
    <property type="project" value="UniProtKB-KW"/>
</dbReference>
<dbReference type="InterPro" id="IPR014284">
    <property type="entry name" value="RNA_pol_sigma-70_dom"/>
</dbReference>
<dbReference type="SUPFAM" id="SSF88946">
    <property type="entry name" value="Sigma2 domain of RNA polymerase sigma factors"/>
    <property type="match status" value="1"/>
</dbReference>
<dbReference type="InterPro" id="IPR013249">
    <property type="entry name" value="RNA_pol_sigma70_r4_t2"/>
</dbReference>